<reference evidence="5" key="1">
    <citation type="submission" date="2020-12" db="EMBL/GenBank/DDBJ databases">
        <title>Geomonas sp. Red875, isolated from river sediment.</title>
        <authorList>
            <person name="Xu Z."/>
            <person name="Zhang Z."/>
            <person name="Masuda Y."/>
            <person name="Itoh H."/>
            <person name="Senoo K."/>
        </authorList>
    </citation>
    <scope>NUCLEOTIDE SEQUENCE</scope>
    <source>
        <strain evidence="5">Red875</strain>
    </source>
</reference>
<dbReference type="InterPro" id="IPR004843">
    <property type="entry name" value="Calcineurin-like_PHP"/>
</dbReference>
<keyword evidence="3" id="KW-1133">Transmembrane helix</keyword>
<dbReference type="GO" id="GO:0046872">
    <property type="term" value="F:metal ion binding"/>
    <property type="evidence" value="ECO:0007669"/>
    <property type="project" value="UniProtKB-KW"/>
</dbReference>
<keyword evidence="2" id="KW-0378">Hydrolase</keyword>
<dbReference type="CDD" id="cd07385">
    <property type="entry name" value="MPP_YkuE_C"/>
    <property type="match status" value="1"/>
</dbReference>
<dbReference type="InterPro" id="IPR029052">
    <property type="entry name" value="Metallo-depent_PP-like"/>
</dbReference>
<dbReference type="PANTHER" id="PTHR31302">
    <property type="entry name" value="TRANSMEMBRANE PROTEIN WITH METALLOPHOSPHOESTERASE DOMAIN-RELATED"/>
    <property type="match status" value="1"/>
</dbReference>
<evidence type="ECO:0000313" key="6">
    <source>
        <dbReference type="Proteomes" id="UP000636888"/>
    </source>
</evidence>
<dbReference type="SUPFAM" id="SSF56300">
    <property type="entry name" value="Metallo-dependent phosphatases"/>
    <property type="match status" value="1"/>
</dbReference>
<keyword evidence="1" id="KW-0479">Metal-binding</keyword>
<dbReference type="Proteomes" id="UP000636888">
    <property type="component" value="Unassembled WGS sequence"/>
</dbReference>
<dbReference type="PANTHER" id="PTHR31302:SF31">
    <property type="entry name" value="PHOSPHODIESTERASE YAEI"/>
    <property type="match status" value="1"/>
</dbReference>
<evidence type="ECO:0000259" key="4">
    <source>
        <dbReference type="Pfam" id="PF00149"/>
    </source>
</evidence>
<keyword evidence="3" id="KW-0472">Membrane</keyword>
<gene>
    <name evidence="5" type="ORF">JFN93_14740</name>
</gene>
<evidence type="ECO:0000256" key="1">
    <source>
        <dbReference type="ARBA" id="ARBA00022723"/>
    </source>
</evidence>
<accession>A0A8J7J0A7</accession>
<feature type="domain" description="Calcineurin-like phosphoesterase" evidence="4">
    <location>
        <begin position="153"/>
        <end position="319"/>
    </location>
</feature>
<organism evidence="5 6">
    <name type="scientific">Geomesophilobacter sediminis</name>
    <dbReference type="NCBI Taxonomy" id="2798584"/>
    <lineage>
        <taxon>Bacteria</taxon>
        <taxon>Pseudomonadati</taxon>
        <taxon>Thermodesulfobacteriota</taxon>
        <taxon>Desulfuromonadia</taxon>
        <taxon>Geobacterales</taxon>
        <taxon>Geobacteraceae</taxon>
        <taxon>Geomesophilobacter</taxon>
    </lineage>
</organism>
<dbReference type="GO" id="GO:0008758">
    <property type="term" value="F:UDP-2,3-diacylglucosamine hydrolase activity"/>
    <property type="evidence" value="ECO:0007669"/>
    <property type="project" value="TreeGrafter"/>
</dbReference>
<keyword evidence="3" id="KW-0812">Transmembrane</keyword>
<evidence type="ECO:0000256" key="3">
    <source>
        <dbReference type="SAM" id="Phobius"/>
    </source>
</evidence>
<dbReference type="Pfam" id="PF00149">
    <property type="entry name" value="Metallophos"/>
    <property type="match status" value="1"/>
</dbReference>
<dbReference type="Gene3D" id="3.60.21.10">
    <property type="match status" value="1"/>
</dbReference>
<dbReference type="AlphaFoldDB" id="A0A8J7J0A7"/>
<proteinExistence type="predicted"/>
<protein>
    <submittedName>
        <fullName evidence="5">Metallophosphoesterase</fullName>
    </submittedName>
</protein>
<dbReference type="GO" id="GO:0009245">
    <property type="term" value="P:lipid A biosynthetic process"/>
    <property type="evidence" value="ECO:0007669"/>
    <property type="project" value="TreeGrafter"/>
</dbReference>
<feature type="transmembrane region" description="Helical" evidence="3">
    <location>
        <begin position="71"/>
        <end position="92"/>
    </location>
</feature>
<dbReference type="RefSeq" id="WP_199384860.1">
    <property type="nucleotide sequence ID" value="NZ_JAEMHM010000011.1"/>
</dbReference>
<keyword evidence="6" id="KW-1185">Reference proteome</keyword>
<feature type="transmembrane region" description="Helical" evidence="3">
    <location>
        <begin position="112"/>
        <end position="129"/>
    </location>
</feature>
<feature type="transmembrane region" description="Helical" evidence="3">
    <location>
        <begin position="31"/>
        <end position="51"/>
    </location>
</feature>
<name>A0A8J7J0A7_9BACT</name>
<dbReference type="InterPro" id="IPR051158">
    <property type="entry name" value="Metallophosphoesterase_sf"/>
</dbReference>
<evidence type="ECO:0000313" key="5">
    <source>
        <dbReference type="EMBL" id="MBJ6725972.1"/>
    </source>
</evidence>
<comment type="caution">
    <text evidence="5">The sequence shown here is derived from an EMBL/GenBank/DDBJ whole genome shotgun (WGS) entry which is preliminary data.</text>
</comment>
<dbReference type="GO" id="GO:0016020">
    <property type="term" value="C:membrane"/>
    <property type="evidence" value="ECO:0007669"/>
    <property type="project" value="GOC"/>
</dbReference>
<evidence type="ECO:0000256" key="2">
    <source>
        <dbReference type="ARBA" id="ARBA00022801"/>
    </source>
</evidence>
<sequence length="382" mass="41570">MYVFLAVYLTIYGGAHLYLLRRTLKAFELGAPFPAFFLMLGLFMVGAPMLVRILERIQLEAPARVIAEIGYSWMGCFFLFLSASLALDLFGLILKAVGQMLQRDLSFSEPGLVAASLCIALAASIYGLFEARHVKVEQVVLESTKLPAGVGRLRIVQVSDVHLGLMVGRPRLEQILAQVAALKPDLLVSTGDLVDGQMDGLKGLDTVLATVRAPLGNFAVLGNHEVFAGVGPSVAFTTRGGYRMLRGEAVAVNSYLTVAGVDDPAVRYRQKEKGSAVSEKEMLEKVPQDHFTLLLKHRPAIDPGAQGKFDLQLSGHVHKGQIFPFNLITHLAYPAKMGLSRFGTSWLYVSRGTGTWGPPIRVLAPPEVTVIDVVQRVMGNEQ</sequence>
<dbReference type="EMBL" id="JAEMHM010000011">
    <property type="protein sequence ID" value="MBJ6725972.1"/>
    <property type="molecule type" value="Genomic_DNA"/>
</dbReference>